<feature type="binding site" evidence="9">
    <location>
        <begin position="60"/>
        <end position="62"/>
    </location>
    <ligand>
        <name>4-CDP-2-C-methyl-D-erythritol 2-phosphate</name>
        <dbReference type="ChEBI" id="CHEBI:57919"/>
    </ligand>
</feature>
<dbReference type="EMBL" id="NVUL01000012">
    <property type="protein sequence ID" value="PCI80117.1"/>
    <property type="molecule type" value="Genomic_DNA"/>
</dbReference>
<dbReference type="HAMAP" id="MF_00107">
    <property type="entry name" value="IspF"/>
    <property type="match status" value="1"/>
</dbReference>
<comment type="similarity">
    <text evidence="3 9 10">Belongs to the IspF family.</text>
</comment>
<feature type="binding site" evidence="9">
    <location>
        <position position="46"/>
    </location>
    <ligand>
        <name>a divalent metal cation</name>
        <dbReference type="ChEBI" id="CHEBI:60240"/>
    </ligand>
</feature>
<dbReference type="AlphaFoldDB" id="A0A2A4XDJ5"/>
<dbReference type="Pfam" id="PF02542">
    <property type="entry name" value="YgbB"/>
    <property type="match status" value="1"/>
</dbReference>
<dbReference type="GO" id="GO:0016114">
    <property type="term" value="P:terpenoid biosynthetic process"/>
    <property type="evidence" value="ECO:0007669"/>
    <property type="project" value="InterPro"/>
</dbReference>
<evidence type="ECO:0000313" key="13">
    <source>
        <dbReference type="Proteomes" id="UP000218767"/>
    </source>
</evidence>
<feature type="binding site" evidence="9">
    <location>
        <position position="10"/>
    </location>
    <ligand>
        <name>a divalent metal cation</name>
        <dbReference type="ChEBI" id="CHEBI:60240"/>
    </ligand>
</feature>
<feature type="site" description="Transition state stabilizer" evidence="9">
    <location>
        <position position="38"/>
    </location>
</feature>
<feature type="binding site" evidence="9">
    <location>
        <begin position="8"/>
        <end position="10"/>
    </location>
    <ligand>
        <name>4-CDP-2-C-methyl-D-erythritol 2-phosphate</name>
        <dbReference type="ChEBI" id="CHEBI:57919"/>
    </ligand>
</feature>
<comment type="function">
    <text evidence="9">Involved in the biosynthesis of isopentenyl diphosphate (IPP) and dimethylallyl diphosphate (DMAPP), two major building blocks of isoprenoid compounds. Catalyzes the conversion of 4-diphosphocytidyl-2-C-methyl-D-erythritol 2-phosphate (CDP-ME2P) to 2-C-methyl-D-erythritol 2,4-cyclodiphosphate (ME-CPP) with a corresponding release of cytidine 5-monophosphate (CMP).</text>
</comment>
<gene>
    <name evidence="9 12" type="primary">ispF</name>
    <name evidence="12" type="ORF">COB20_03620</name>
</gene>
<evidence type="ECO:0000256" key="8">
    <source>
        <dbReference type="ARBA" id="ARBA00023239"/>
    </source>
</evidence>
<feature type="binding site" evidence="9">
    <location>
        <begin position="65"/>
        <end position="69"/>
    </location>
    <ligand>
        <name>4-CDP-2-C-methyl-D-erythritol 2-phosphate</name>
        <dbReference type="ChEBI" id="CHEBI:57919"/>
    </ligand>
</feature>
<evidence type="ECO:0000256" key="9">
    <source>
        <dbReference type="HAMAP-Rule" id="MF_00107"/>
    </source>
</evidence>
<organism evidence="12 13">
    <name type="scientific">SAR86 cluster bacterium</name>
    <dbReference type="NCBI Taxonomy" id="2030880"/>
    <lineage>
        <taxon>Bacteria</taxon>
        <taxon>Pseudomonadati</taxon>
        <taxon>Pseudomonadota</taxon>
        <taxon>Gammaproteobacteria</taxon>
        <taxon>SAR86 cluster</taxon>
    </lineage>
</organism>
<dbReference type="PANTHER" id="PTHR43181:SF1">
    <property type="entry name" value="2-C-METHYL-D-ERYTHRITOL 2,4-CYCLODIPHOSPHATE SYNTHASE, CHLOROPLASTIC"/>
    <property type="match status" value="1"/>
</dbReference>
<sequence length="162" mass="17130">MRIGHGYDVHRFDSEYVEAKPLTLAGVVLADKMSLVAHSDGDVILHALCDAILGALGEGDIGQHFPDTDPKFAGAASGDLLQQVLLMMGARQHYLVNVDITVIAEVPKLTPHRVNMISSLANLLELPEQRVNLKATTTEGLGAIGRKEGIACAAVVLLAGNA</sequence>
<name>A0A2A4XDJ5_9GAMM</name>
<dbReference type="Proteomes" id="UP000218767">
    <property type="component" value="Unassembled WGS sequence"/>
</dbReference>
<evidence type="ECO:0000256" key="6">
    <source>
        <dbReference type="ARBA" id="ARBA00022723"/>
    </source>
</evidence>
<feature type="site" description="Transition state stabilizer" evidence="9">
    <location>
        <position position="137"/>
    </location>
</feature>
<dbReference type="Gene3D" id="3.30.1330.50">
    <property type="entry name" value="2-C-methyl-D-erythritol 2,4-cyclodiphosphate synthase"/>
    <property type="match status" value="1"/>
</dbReference>
<evidence type="ECO:0000256" key="5">
    <source>
        <dbReference type="ARBA" id="ARBA00012579"/>
    </source>
</evidence>
<feature type="binding site" evidence="9">
    <location>
        <begin position="38"/>
        <end position="39"/>
    </location>
    <ligand>
        <name>4-CDP-2-C-methyl-D-erythritol 2-phosphate</name>
        <dbReference type="ChEBI" id="CHEBI:57919"/>
    </ligand>
</feature>
<evidence type="ECO:0000256" key="10">
    <source>
        <dbReference type="RuleBase" id="RU004395"/>
    </source>
</evidence>
<evidence type="ECO:0000256" key="1">
    <source>
        <dbReference type="ARBA" id="ARBA00000200"/>
    </source>
</evidence>
<dbReference type="InterPro" id="IPR003526">
    <property type="entry name" value="MECDP_synthase"/>
</dbReference>
<feature type="binding site" evidence="9">
    <location>
        <begin position="136"/>
        <end position="139"/>
    </location>
    <ligand>
        <name>4-CDP-2-C-methyl-D-erythritol 2-phosphate</name>
        <dbReference type="ChEBI" id="CHEBI:57919"/>
    </ligand>
</feature>
<evidence type="ECO:0000259" key="11">
    <source>
        <dbReference type="Pfam" id="PF02542"/>
    </source>
</evidence>
<dbReference type="UniPathway" id="UPA00056">
    <property type="reaction ID" value="UER00095"/>
</dbReference>
<comment type="catalytic activity">
    <reaction evidence="1 9 10">
        <text>4-CDP-2-C-methyl-D-erythritol 2-phosphate = 2-C-methyl-D-erythritol 2,4-cyclic diphosphate + CMP</text>
        <dbReference type="Rhea" id="RHEA:23864"/>
        <dbReference type="ChEBI" id="CHEBI:57919"/>
        <dbReference type="ChEBI" id="CHEBI:58483"/>
        <dbReference type="ChEBI" id="CHEBI:60377"/>
        <dbReference type="EC" id="4.6.1.12"/>
    </reaction>
</comment>
<reference evidence="13" key="1">
    <citation type="submission" date="2017-08" db="EMBL/GenBank/DDBJ databases">
        <title>A dynamic microbial community with high functional redundancy inhabits the cold, oxic subseafloor aquifer.</title>
        <authorList>
            <person name="Tully B.J."/>
            <person name="Wheat C.G."/>
            <person name="Glazer B.T."/>
            <person name="Huber J.A."/>
        </authorList>
    </citation>
    <scope>NUCLEOTIDE SEQUENCE [LARGE SCALE GENOMIC DNA]</scope>
</reference>
<dbReference type="PANTHER" id="PTHR43181">
    <property type="entry name" value="2-C-METHYL-D-ERYTHRITOL 2,4-CYCLODIPHOSPHATE SYNTHASE, CHLOROPLASTIC"/>
    <property type="match status" value="1"/>
</dbReference>
<feature type="binding site" evidence="9">
    <location>
        <position position="146"/>
    </location>
    <ligand>
        <name>4-CDP-2-C-methyl-D-erythritol 2-phosphate</name>
        <dbReference type="ChEBI" id="CHEBI:57919"/>
    </ligand>
</feature>
<evidence type="ECO:0000313" key="12">
    <source>
        <dbReference type="EMBL" id="PCI80117.1"/>
    </source>
</evidence>
<dbReference type="GO" id="GO:0008685">
    <property type="term" value="F:2-C-methyl-D-erythritol 2,4-cyclodiphosphate synthase activity"/>
    <property type="evidence" value="ECO:0007669"/>
    <property type="project" value="UniProtKB-UniRule"/>
</dbReference>
<evidence type="ECO:0000256" key="3">
    <source>
        <dbReference type="ARBA" id="ARBA00008480"/>
    </source>
</evidence>
<comment type="pathway">
    <text evidence="2 9">Isoprenoid biosynthesis; isopentenyl diphosphate biosynthesis via DXP pathway; isopentenyl diphosphate from 1-deoxy-D-xylulose 5-phosphate: step 4/6.</text>
</comment>
<accession>A0A2A4XDJ5</accession>
<dbReference type="InterPro" id="IPR036571">
    <property type="entry name" value="MECDP_synthase_sf"/>
</dbReference>
<comment type="caution">
    <text evidence="9">Lacks conserved residue(s) required for the propagation of feature annotation.</text>
</comment>
<dbReference type="InterPro" id="IPR020555">
    <property type="entry name" value="MECDP_synthase_CS"/>
</dbReference>
<protein>
    <recommendedName>
        <fullName evidence="5 9">2-C-methyl-D-erythritol 2,4-cyclodiphosphate synthase</fullName>
        <shortName evidence="9">MECDP-synthase</shortName>
        <shortName evidence="9">MECPP-synthase</shortName>
        <shortName evidence="9">MECPS</shortName>
        <ecNumber evidence="5 9">4.6.1.12</ecNumber>
    </recommendedName>
</protein>
<feature type="binding site" evidence="9">
    <location>
        <position position="8"/>
    </location>
    <ligand>
        <name>a divalent metal cation</name>
        <dbReference type="ChEBI" id="CHEBI:60240"/>
    </ligand>
</feature>
<evidence type="ECO:0000256" key="4">
    <source>
        <dbReference type="ARBA" id="ARBA00011233"/>
    </source>
</evidence>
<keyword evidence="6 9" id="KW-0479">Metal-binding</keyword>
<proteinExistence type="inferred from homology"/>
<feature type="domain" description="2-C-methyl-D-erythritol 2,4-cyclodiphosphate synthase" evidence="11">
    <location>
        <begin position="1"/>
        <end position="158"/>
    </location>
</feature>
<evidence type="ECO:0000256" key="2">
    <source>
        <dbReference type="ARBA" id="ARBA00004709"/>
    </source>
</evidence>
<dbReference type="PROSITE" id="PS01350">
    <property type="entry name" value="ISPF"/>
    <property type="match status" value="1"/>
</dbReference>
<comment type="caution">
    <text evidence="12">The sequence shown here is derived from an EMBL/GenBank/DDBJ whole genome shotgun (WGS) entry which is preliminary data.</text>
</comment>
<dbReference type="NCBIfam" id="TIGR00151">
    <property type="entry name" value="ispF"/>
    <property type="match status" value="1"/>
</dbReference>
<evidence type="ECO:0000256" key="7">
    <source>
        <dbReference type="ARBA" id="ARBA00023229"/>
    </source>
</evidence>
<keyword evidence="7 9" id="KW-0414">Isoprene biosynthesis</keyword>
<dbReference type="SUPFAM" id="SSF69765">
    <property type="entry name" value="IpsF-like"/>
    <property type="match status" value="1"/>
</dbReference>
<dbReference type="GO" id="GO:0046872">
    <property type="term" value="F:metal ion binding"/>
    <property type="evidence" value="ECO:0007669"/>
    <property type="project" value="UniProtKB-KW"/>
</dbReference>
<comment type="cofactor">
    <cofactor evidence="9">
        <name>a divalent metal cation</name>
        <dbReference type="ChEBI" id="CHEBI:60240"/>
    </cofactor>
    <text evidence="9">Binds 1 divalent metal cation per subunit.</text>
</comment>
<dbReference type="GO" id="GO:0019288">
    <property type="term" value="P:isopentenyl diphosphate biosynthetic process, methylerythritol 4-phosphate pathway"/>
    <property type="evidence" value="ECO:0007669"/>
    <property type="project" value="UniProtKB-UniRule"/>
</dbReference>
<dbReference type="EC" id="4.6.1.12" evidence="5 9"/>
<comment type="subunit">
    <text evidence="4 9">Homotrimer.</text>
</comment>
<keyword evidence="8 9" id="KW-0456">Lyase</keyword>
<dbReference type="CDD" id="cd00554">
    <property type="entry name" value="MECDP_synthase"/>
    <property type="match status" value="1"/>
</dbReference>